<sequence>MEDSRIKEFSERLSKVKMLPKSEINSEVIGNVDLDRLVDRLILDIGSFVGFHFVTLEEVTQAIGEINNAKIPMPVEVIKSSSFKPIASEYHEKFEIENRDVEHANGNVNDFVDYFRDRLHRIRRILETHVSTDGIPVGNLSLLKDMVGRDVYITGIVSSKITTKKGNIMVVMEDETDSVKVIFSNSPSEIGKRLYNEASTLVDDEVIAVKGKLINQFVIAKQIIWPDVTITERKNVEEDLGIAFISDVHVGSKLFLEQNFENMIKWLNGGAQDERSKEMAGKVKYLVVSGDVVDGIGVYPNQDRDLSVPDMYMQYQMFFDLIEDIPDYIHVFVLPGNHDSVRRAEPQPAFPSTIIKDYKKDNIHFVSNPSYLTLNGIQVLAYHGTSLDSIISSIPGMSYDKPEYPMLELLKRRHLSPIYGGNVIVPSKTDKLVIDKVPDILTMGHVHKNAISKYKGVTIINSGTWQARTAFQVKYGQIPTPARMPVFEMKTYKVTTVNFSSDSNVY</sequence>
<dbReference type="GO" id="GO:0006271">
    <property type="term" value="P:DNA strand elongation involved in DNA replication"/>
    <property type="evidence" value="ECO:0007669"/>
    <property type="project" value="TreeGrafter"/>
</dbReference>
<reference evidence="17 18" key="1">
    <citation type="journal article" date="2017" name="Nat. Commun.">
        <title>'ARMAN' archaea depend on association with euryarchaeal host in culture and in situ.</title>
        <authorList>
            <person name="Golyshina O."/>
            <person name="Toshchakov S."/>
            <person name="Makarova K."/>
            <person name="Gavrilov S."/>
            <person name="Korzhenkov A."/>
            <person name="La Cono V."/>
            <person name="Arcadi E."/>
            <person name="Nechitaylo T."/>
            <person name="Ferrer M."/>
            <person name="Kublanov I."/>
            <person name="Wolf Y."/>
            <person name="Yakimov M."/>
            <person name="Golyshin P."/>
            <person name="Slesarev A."/>
            <person name="Kozyavkin S."/>
        </authorList>
    </citation>
    <scope>NUCLEOTIDE SEQUENCE [LARGE SCALE GENOMIC DNA]</scope>
    <source>
        <strain evidence="17 18">Mia14</strain>
    </source>
</reference>
<evidence type="ECO:0000256" key="1">
    <source>
        <dbReference type="ARBA" id="ARBA00000563"/>
    </source>
</evidence>
<name>A0A218NNP3_9ARCH</name>
<keyword evidence="6 15" id="KW-0235">DNA replication</keyword>
<evidence type="ECO:0000256" key="10">
    <source>
        <dbReference type="ARBA" id="ARBA00022932"/>
    </source>
</evidence>
<dbReference type="EC" id="3.1.11.1" evidence="15"/>
<dbReference type="Pfam" id="PF04042">
    <property type="entry name" value="DNA_pol_E_B"/>
    <property type="match status" value="1"/>
</dbReference>
<evidence type="ECO:0000313" key="17">
    <source>
        <dbReference type="EMBL" id="ASI14064.1"/>
    </source>
</evidence>
<dbReference type="HAMAP" id="MF_00325">
    <property type="entry name" value="DNApol_II_A_arch"/>
    <property type="match status" value="1"/>
</dbReference>
<comment type="subunit">
    <text evidence="3 15">Heterodimer of a large subunit and a small subunit.</text>
</comment>
<keyword evidence="5 15" id="KW-0548">Nucleotidyltransferase</keyword>
<keyword evidence="10 15" id="KW-0239">DNA-directed DNA polymerase</keyword>
<evidence type="ECO:0000256" key="12">
    <source>
        <dbReference type="ARBA" id="ARBA00023268"/>
    </source>
</evidence>
<dbReference type="PANTHER" id="PTHR10416">
    <property type="entry name" value="DNA POLYMERASE DELTA SUBUNIT 2"/>
    <property type="match status" value="1"/>
</dbReference>
<dbReference type="GO" id="GO:0006308">
    <property type="term" value="P:DNA catabolic process"/>
    <property type="evidence" value="ECO:0007669"/>
    <property type="project" value="UniProtKB-UniRule"/>
</dbReference>
<dbReference type="Proteomes" id="UP000197679">
    <property type="component" value="Chromosome"/>
</dbReference>
<dbReference type="AlphaFoldDB" id="A0A218NNP3"/>
<dbReference type="SUPFAM" id="SSF56300">
    <property type="entry name" value="Metallo-dependent phosphatases"/>
    <property type="match status" value="1"/>
</dbReference>
<keyword evidence="7 15" id="KW-0540">Nuclease</keyword>
<feature type="domain" description="DNA polymerase alpha/delta/epsilon subunit B" evidence="16">
    <location>
        <begin position="242"/>
        <end position="445"/>
    </location>
</feature>
<accession>A0A218NNP3</accession>
<dbReference type="Gene3D" id="3.60.21.50">
    <property type="match status" value="1"/>
</dbReference>
<dbReference type="GO" id="GO:0003677">
    <property type="term" value="F:DNA binding"/>
    <property type="evidence" value="ECO:0007669"/>
    <property type="project" value="UniProtKB-UniRule"/>
</dbReference>
<dbReference type="KEGG" id="marh:Mia14_0770"/>
<dbReference type="InterPro" id="IPR024826">
    <property type="entry name" value="DNA_pol_delta/II_ssu"/>
</dbReference>
<comment type="similarity">
    <text evidence="2 15">Belongs to the DNA polymerase delta/II small subunit family.</text>
</comment>
<dbReference type="GO" id="GO:0003887">
    <property type="term" value="F:DNA-directed DNA polymerase activity"/>
    <property type="evidence" value="ECO:0007669"/>
    <property type="project" value="UniProtKB-UniRule"/>
</dbReference>
<dbReference type="PANTHER" id="PTHR10416:SF0">
    <property type="entry name" value="DNA POLYMERASE DELTA SUBUNIT 2"/>
    <property type="match status" value="1"/>
</dbReference>
<evidence type="ECO:0000256" key="2">
    <source>
        <dbReference type="ARBA" id="ARBA00006035"/>
    </source>
</evidence>
<dbReference type="EMBL" id="CP019964">
    <property type="protein sequence ID" value="ASI14064.1"/>
    <property type="molecule type" value="Genomic_DNA"/>
</dbReference>
<comment type="function">
    <text evidence="13 15">Possesses two activities: a DNA synthesis (polymerase) and an exonucleolytic activity that degrades single-stranded DNA in the 3' to 5' direction. Has a template-primer preference which is characteristic of a replicative DNA polymerase.</text>
</comment>
<dbReference type="GO" id="GO:0042575">
    <property type="term" value="C:DNA polymerase complex"/>
    <property type="evidence" value="ECO:0007669"/>
    <property type="project" value="TreeGrafter"/>
</dbReference>
<evidence type="ECO:0000256" key="8">
    <source>
        <dbReference type="ARBA" id="ARBA00022801"/>
    </source>
</evidence>
<dbReference type="OrthoDB" id="372039at2157"/>
<dbReference type="InterPro" id="IPR011149">
    <property type="entry name" value="Pol2_small_arc"/>
</dbReference>
<evidence type="ECO:0000313" key="18">
    <source>
        <dbReference type="Proteomes" id="UP000197679"/>
    </source>
</evidence>
<keyword evidence="4 15" id="KW-0808">Transferase</keyword>
<dbReference type="PIRSF" id="PIRSF000803">
    <property type="entry name" value="Arc_Pol2_small"/>
    <property type="match status" value="1"/>
</dbReference>
<dbReference type="RefSeq" id="WP_088820326.1">
    <property type="nucleotide sequence ID" value="NZ_CP019964.1"/>
</dbReference>
<evidence type="ECO:0000256" key="5">
    <source>
        <dbReference type="ARBA" id="ARBA00022695"/>
    </source>
</evidence>
<evidence type="ECO:0000256" key="4">
    <source>
        <dbReference type="ARBA" id="ARBA00022679"/>
    </source>
</evidence>
<evidence type="ECO:0000259" key="16">
    <source>
        <dbReference type="Pfam" id="PF04042"/>
    </source>
</evidence>
<keyword evidence="9 15" id="KW-0269">Exonuclease</keyword>
<keyword evidence="8 15" id="KW-0378">Hydrolase</keyword>
<dbReference type="InterPro" id="IPR029052">
    <property type="entry name" value="Metallo-depent_PP-like"/>
</dbReference>
<dbReference type="EC" id="2.7.7.7" evidence="15"/>
<keyword evidence="12 15" id="KW-0511">Multifunctional enzyme</keyword>
<evidence type="ECO:0000256" key="15">
    <source>
        <dbReference type="HAMAP-Rule" id="MF_00325"/>
    </source>
</evidence>
<organism evidence="17 18">
    <name type="scientific">Candidatus Mancarchaeum acidiphilum</name>
    <dbReference type="NCBI Taxonomy" id="1920749"/>
    <lineage>
        <taxon>Archaea</taxon>
        <taxon>Candidatus Micrarchaeota</taxon>
        <taxon>Candidatus Mancarchaeum</taxon>
    </lineage>
</organism>
<evidence type="ECO:0000256" key="13">
    <source>
        <dbReference type="ARBA" id="ARBA00024817"/>
    </source>
</evidence>
<comment type="catalytic activity">
    <reaction evidence="14 15">
        <text>DNA(n) + a 2'-deoxyribonucleoside 5'-triphosphate = DNA(n+1) + diphosphate</text>
        <dbReference type="Rhea" id="RHEA:22508"/>
        <dbReference type="Rhea" id="RHEA-COMP:17339"/>
        <dbReference type="Rhea" id="RHEA-COMP:17340"/>
        <dbReference type="ChEBI" id="CHEBI:33019"/>
        <dbReference type="ChEBI" id="CHEBI:61560"/>
        <dbReference type="ChEBI" id="CHEBI:173112"/>
        <dbReference type="EC" id="2.7.7.7"/>
    </reaction>
</comment>
<dbReference type="NCBIfam" id="NF003118">
    <property type="entry name" value="PRK04036.1-3"/>
    <property type="match status" value="1"/>
</dbReference>
<evidence type="ECO:0000256" key="3">
    <source>
        <dbReference type="ARBA" id="ARBA00011315"/>
    </source>
</evidence>
<comment type="catalytic activity">
    <reaction evidence="1 15">
        <text>Exonucleolytic cleavage in the 3'- to 5'-direction to yield nucleoside 5'-phosphates.</text>
        <dbReference type="EC" id="3.1.11.1"/>
    </reaction>
</comment>
<evidence type="ECO:0000256" key="9">
    <source>
        <dbReference type="ARBA" id="ARBA00022839"/>
    </source>
</evidence>
<dbReference type="InterPro" id="IPR007185">
    <property type="entry name" value="DNA_pol_a/d/e_bsu"/>
</dbReference>
<keyword evidence="11 15" id="KW-0238">DNA-binding</keyword>
<keyword evidence="18" id="KW-1185">Reference proteome</keyword>
<gene>
    <name evidence="15" type="primary">polB</name>
    <name evidence="17" type="ORF">Mia14_0770</name>
</gene>
<protein>
    <recommendedName>
        <fullName evidence="15">DNA polymerase II small subunit</fullName>
        <shortName evidence="15">Pol II</shortName>
        <ecNumber evidence="15">2.7.7.7</ecNumber>
    </recommendedName>
    <alternativeName>
        <fullName evidence="15">Exodeoxyribonuclease small subunit</fullName>
        <ecNumber evidence="15">3.1.11.1</ecNumber>
    </alternativeName>
</protein>
<dbReference type="GeneID" id="33314322"/>
<proteinExistence type="inferred from homology"/>
<evidence type="ECO:0000256" key="14">
    <source>
        <dbReference type="ARBA" id="ARBA00049244"/>
    </source>
</evidence>
<evidence type="ECO:0000256" key="7">
    <source>
        <dbReference type="ARBA" id="ARBA00022722"/>
    </source>
</evidence>
<evidence type="ECO:0000256" key="11">
    <source>
        <dbReference type="ARBA" id="ARBA00023125"/>
    </source>
</evidence>
<dbReference type="GO" id="GO:0008310">
    <property type="term" value="F:single-stranded DNA 3'-5' DNA exonuclease activity"/>
    <property type="evidence" value="ECO:0007669"/>
    <property type="project" value="UniProtKB-EC"/>
</dbReference>
<evidence type="ECO:0000256" key="6">
    <source>
        <dbReference type="ARBA" id="ARBA00022705"/>
    </source>
</evidence>